<evidence type="ECO:0000313" key="11">
    <source>
        <dbReference type="Proteomes" id="UP001055439"/>
    </source>
</evidence>
<dbReference type="InterPro" id="IPR013087">
    <property type="entry name" value="Znf_C2H2_type"/>
</dbReference>
<keyword evidence="6" id="KW-0804">Transcription</keyword>
<dbReference type="PROSITE" id="PS00028">
    <property type="entry name" value="ZINC_FINGER_C2H2_1"/>
    <property type="match status" value="4"/>
</dbReference>
<proteinExistence type="predicted"/>
<dbReference type="GO" id="GO:0080084">
    <property type="term" value="F:5S rDNA binding"/>
    <property type="evidence" value="ECO:0007669"/>
    <property type="project" value="TreeGrafter"/>
</dbReference>
<organism evidence="10 11">
    <name type="scientific">Musa troglodytarum</name>
    <name type="common">fe'i banana</name>
    <dbReference type="NCBI Taxonomy" id="320322"/>
    <lineage>
        <taxon>Eukaryota</taxon>
        <taxon>Viridiplantae</taxon>
        <taxon>Streptophyta</taxon>
        <taxon>Embryophyta</taxon>
        <taxon>Tracheophyta</taxon>
        <taxon>Spermatophyta</taxon>
        <taxon>Magnoliopsida</taxon>
        <taxon>Liliopsida</taxon>
        <taxon>Zingiberales</taxon>
        <taxon>Musaceae</taxon>
        <taxon>Musa</taxon>
    </lineage>
</organism>
<dbReference type="GO" id="GO:0006357">
    <property type="term" value="P:regulation of transcription by RNA polymerase II"/>
    <property type="evidence" value="ECO:0007669"/>
    <property type="project" value="TreeGrafter"/>
</dbReference>
<feature type="domain" description="C2H2-type" evidence="9">
    <location>
        <begin position="69"/>
        <end position="98"/>
    </location>
</feature>
<dbReference type="AlphaFoldDB" id="A0A9E7J8M4"/>
<evidence type="ECO:0000256" key="3">
    <source>
        <dbReference type="ARBA" id="ARBA00022771"/>
    </source>
</evidence>
<dbReference type="SUPFAM" id="SSF57667">
    <property type="entry name" value="beta-beta-alpha zinc fingers"/>
    <property type="match status" value="2"/>
</dbReference>
<dbReference type="GO" id="GO:0005730">
    <property type="term" value="C:nucleolus"/>
    <property type="evidence" value="ECO:0007669"/>
    <property type="project" value="TreeGrafter"/>
</dbReference>
<dbReference type="Pfam" id="PF00096">
    <property type="entry name" value="zf-C2H2"/>
    <property type="match status" value="2"/>
</dbReference>
<dbReference type="InterPro" id="IPR051061">
    <property type="entry name" value="Zinc_finger_trans_reg"/>
</dbReference>
<evidence type="ECO:0000256" key="7">
    <source>
        <dbReference type="ARBA" id="ARBA00023242"/>
    </source>
</evidence>
<keyword evidence="5" id="KW-0805">Transcription regulation</keyword>
<name>A0A9E7J8M4_9LILI</name>
<keyword evidence="7" id="KW-0539">Nucleus</keyword>
<protein>
    <recommendedName>
        <fullName evidence="9">C2H2-type domain-containing protein</fullName>
    </recommendedName>
</protein>
<dbReference type="PROSITE" id="PS50157">
    <property type="entry name" value="ZINC_FINGER_C2H2_2"/>
    <property type="match status" value="3"/>
</dbReference>
<dbReference type="GO" id="GO:0003700">
    <property type="term" value="F:DNA-binding transcription factor activity"/>
    <property type="evidence" value="ECO:0007669"/>
    <property type="project" value="TreeGrafter"/>
</dbReference>
<dbReference type="SMART" id="SM00355">
    <property type="entry name" value="ZnF_C2H2"/>
    <property type="match status" value="4"/>
</dbReference>
<evidence type="ECO:0000256" key="6">
    <source>
        <dbReference type="ARBA" id="ARBA00023163"/>
    </source>
</evidence>
<evidence type="ECO:0000256" key="5">
    <source>
        <dbReference type="ARBA" id="ARBA00023015"/>
    </source>
</evidence>
<sequence length="231" mass="26320">MGSWGLRREKAGCRWRPSASSLACQLAAISTLAGGFYGESDPPHLLAYRKKVKKNLIRSHILASHKRPFSCPVDDCHASYRRKDHLTRHSFTHQGELLTCPVTNCNCKFGIKANMKRHMREIHEDESTHEGRKQYVCHEPGCGKTFKYPSKLKKHEDTHGKSLCFRFLILTVNKLCATVKVDYVEVACYESGCLRTFTNAECLKAHIRTCHQHVDCEVCGTTQPRKNMQLT</sequence>
<dbReference type="Gene3D" id="3.30.160.60">
    <property type="entry name" value="Classic Zinc Finger"/>
    <property type="match status" value="3"/>
</dbReference>
<accession>A0A9E7J8M4</accession>
<evidence type="ECO:0000256" key="2">
    <source>
        <dbReference type="ARBA" id="ARBA00022723"/>
    </source>
</evidence>
<keyword evidence="11" id="KW-1185">Reference proteome</keyword>
<evidence type="ECO:0000256" key="4">
    <source>
        <dbReference type="ARBA" id="ARBA00022833"/>
    </source>
</evidence>
<feature type="domain" description="C2H2-type" evidence="9">
    <location>
        <begin position="135"/>
        <end position="159"/>
    </location>
</feature>
<dbReference type="PANTHER" id="PTHR46179:SF13">
    <property type="entry name" value="C2H2-TYPE DOMAIN-CONTAINING PROTEIN"/>
    <property type="match status" value="1"/>
</dbReference>
<evidence type="ECO:0000256" key="1">
    <source>
        <dbReference type="ARBA" id="ARBA00004123"/>
    </source>
</evidence>
<dbReference type="EMBL" id="CP097502">
    <property type="protein sequence ID" value="URD72060.1"/>
    <property type="molecule type" value="Genomic_DNA"/>
</dbReference>
<keyword evidence="4" id="KW-0862">Zinc</keyword>
<evidence type="ECO:0000259" key="9">
    <source>
        <dbReference type="PROSITE" id="PS50157"/>
    </source>
</evidence>
<comment type="subcellular location">
    <subcellularLocation>
        <location evidence="1">Nucleus</location>
    </subcellularLocation>
</comment>
<evidence type="ECO:0000313" key="10">
    <source>
        <dbReference type="EMBL" id="URD72060.1"/>
    </source>
</evidence>
<dbReference type="InterPro" id="IPR036236">
    <property type="entry name" value="Znf_C2H2_sf"/>
</dbReference>
<dbReference type="GO" id="GO:0008270">
    <property type="term" value="F:zinc ion binding"/>
    <property type="evidence" value="ECO:0007669"/>
    <property type="project" value="UniProtKB-KW"/>
</dbReference>
<feature type="domain" description="C2H2-type" evidence="9">
    <location>
        <begin position="98"/>
        <end position="128"/>
    </location>
</feature>
<evidence type="ECO:0000256" key="8">
    <source>
        <dbReference type="PROSITE-ProRule" id="PRU00042"/>
    </source>
</evidence>
<dbReference type="Proteomes" id="UP001055439">
    <property type="component" value="Chromosome 1"/>
</dbReference>
<keyword evidence="2" id="KW-0479">Metal-binding</keyword>
<gene>
    <name evidence="10" type="ORF">MUK42_36287</name>
</gene>
<reference evidence="10" key="1">
    <citation type="submission" date="2022-05" db="EMBL/GenBank/DDBJ databases">
        <title>The Musa troglodytarum L. genome provides insights into the mechanism of non-climacteric behaviour and enrichment of carotenoids.</title>
        <authorList>
            <person name="Wang J."/>
        </authorList>
    </citation>
    <scope>NUCLEOTIDE SEQUENCE</scope>
    <source>
        <tissue evidence="10">Leaf</tissue>
    </source>
</reference>
<dbReference type="PANTHER" id="PTHR46179">
    <property type="entry name" value="ZINC FINGER PROTEIN"/>
    <property type="match status" value="1"/>
</dbReference>
<keyword evidence="3 8" id="KW-0863">Zinc-finger</keyword>
<dbReference type="OrthoDB" id="427030at2759"/>